<gene>
    <name evidence="1" type="ORF">RCOM_0348120</name>
</gene>
<reference evidence="2" key="1">
    <citation type="journal article" date="2010" name="Nat. Biotechnol.">
        <title>Draft genome sequence of the oilseed species Ricinus communis.</title>
        <authorList>
            <person name="Chan A.P."/>
            <person name="Crabtree J."/>
            <person name="Zhao Q."/>
            <person name="Lorenzi H."/>
            <person name="Orvis J."/>
            <person name="Puiu D."/>
            <person name="Melake-Berhan A."/>
            <person name="Jones K.M."/>
            <person name="Redman J."/>
            <person name="Chen G."/>
            <person name="Cahoon E.B."/>
            <person name="Gedil M."/>
            <person name="Stanke M."/>
            <person name="Haas B.J."/>
            <person name="Wortman J.R."/>
            <person name="Fraser-Liggett C.M."/>
            <person name="Ravel J."/>
            <person name="Rabinowicz P.D."/>
        </authorList>
    </citation>
    <scope>NUCLEOTIDE SEQUENCE [LARGE SCALE GENOMIC DNA]</scope>
    <source>
        <strain evidence="2">cv. Hale</strain>
    </source>
</reference>
<dbReference type="InParanoid" id="B9SW57"/>
<evidence type="ECO:0000313" key="2">
    <source>
        <dbReference type="Proteomes" id="UP000008311"/>
    </source>
</evidence>
<organism evidence="1 2">
    <name type="scientific">Ricinus communis</name>
    <name type="common">Castor bean</name>
    <dbReference type="NCBI Taxonomy" id="3988"/>
    <lineage>
        <taxon>Eukaryota</taxon>
        <taxon>Viridiplantae</taxon>
        <taxon>Streptophyta</taxon>
        <taxon>Embryophyta</taxon>
        <taxon>Tracheophyta</taxon>
        <taxon>Spermatophyta</taxon>
        <taxon>Magnoliopsida</taxon>
        <taxon>eudicotyledons</taxon>
        <taxon>Gunneridae</taxon>
        <taxon>Pentapetalae</taxon>
        <taxon>rosids</taxon>
        <taxon>fabids</taxon>
        <taxon>Malpighiales</taxon>
        <taxon>Euphorbiaceae</taxon>
        <taxon>Acalyphoideae</taxon>
        <taxon>Acalypheae</taxon>
        <taxon>Ricinus</taxon>
    </lineage>
</organism>
<dbReference type="AlphaFoldDB" id="B9SW57"/>
<proteinExistence type="predicted"/>
<evidence type="ECO:0000313" key="1">
    <source>
        <dbReference type="EMBL" id="EEF32173.1"/>
    </source>
</evidence>
<protein>
    <submittedName>
        <fullName evidence="1">Uncharacterized protein</fullName>
    </submittedName>
</protein>
<dbReference type="EMBL" id="EQ974186">
    <property type="protein sequence ID" value="EEF32173.1"/>
    <property type="molecule type" value="Genomic_DNA"/>
</dbReference>
<accession>B9SW57</accession>
<sequence length="114" mass="12937">MSRLVSSRDITELHLKLLDCEIILRKKEALQPPPKNSRVWRANEVNDWAARQGILVSLSLCRITLKLITISYVSQISLQLGIKMEWRVMFKCGSRMYSSGKGKLLIEGGGRGHN</sequence>
<keyword evidence="2" id="KW-1185">Reference proteome</keyword>
<name>B9SW57_RICCO</name>
<dbReference type="Proteomes" id="UP000008311">
    <property type="component" value="Unassembled WGS sequence"/>
</dbReference>